<evidence type="ECO:0000313" key="2">
    <source>
        <dbReference type="Proteomes" id="UP000033115"/>
    </source>
</evidence>
<keyword evidence="2" id="KW-1185">Reference proteome</keyword>
<accession>A0A0E3JNG9</accession>
<dbReference type="Proteomes" id="UP000033115">
    <property type="component" value="Chromosome"/>
</dbReference>
<gene>
    <name evidence="1" type="ORF">CSCA_2129</name>
</gene>
<sequence>MNSQEMTEIRNKRMMADLNMEIPDRIPISLSGHCYYNFIDQK</sequence>
<dbReference type="HOGENOM" id="CLU_3249694_0_0_9"/>
<name>A0A0E3JNG9_CLOSL</name>
<evidence type="ECO:0000313" key="1">
    <source>
        <dbReference type="EMBL" id="AKA69254.1"/>
    </source>
</evidence>
<dbReference type="RefSeq" id="WP_278280510.1">
    <property type="nucleotide sequence ID" value="NZ_CP009933.1"/>
</dbReference>
<dbReference type="EMBL" id="CP009933">
    <property type="protein sequence ID" value="AKA69254.1"/>
    <property type="molecule type" value="Genomic_DNA"/>
</dbReference>
<dbReference type="KEGG" id="csq:CSCA_2129"/>
<protein>
    <submittedName>
        <fullName evidence="1">Uroporphyrinogen-III decarboxylase-like protein</fullName>
    </submittedName>
</protein>
<reference evidence="1 2" key="1">
    <citation type="journal article" date="2015" name="J. Biotechnol.">
        <title>Complete genome sequence of a malodorant-producing acetogen, Clostridium scatologenes ATCC 25775(T).</title>
        <authorList>
            <person name="Zhu Z."/>
            <person name="Guo T."/>
            <person name="Zheng H."/>
            <person name="Song T."/>
            <person name="Ouyang P."/>
            <person name="Xie J."/>
        </authorList>
    </citation>
    <scope>NUCLEOTIDE SEQUENCE [LARGE SCALE GENOMIC DNA]</scope>
    <source>
        <strain evidence="1 2">ATCC 25775</strain>
    </source>
</reference>
<dbReference type="STRING" id="1548.CSCA_2129"/>
<proteinExistence type="predicted"/>
<organism evidence="1 2">
    <name type="scientific">Clostridium scatologenes</name>
    <dbReference type="NCBI Taxonomy" id="1548"/>
    <lineage>
        <taxon>Bacteria</taxon>
        <taxon>Bacillati</taxon>
        <taxon>Bacillota</taxon>
        <taxon>Clostridia</taxon>
        <taxon>Eubacteriales</taxon>
        <taxon>Clostridiaceae</taxon>
        <taxon>Clostridium</taxon>
    </lineage>
</organism>
<dbReference type="AlphaFoldDB" id="A0A0E3JNG9"/>